<comment type="caution">
    <text evidence="3">The sequence shown here is derived from an EMBL/GenBank/DDBJ whole genome shotgun (WGS) entry which is preliminary data.</text>
</comment>
<dbReference type="GeneID" id="64705929"/>
<name>A0A9P7JP81_9AGAM</name>
<dbReference type="OrthoDB" id="2692656at2759"/>
<dbReference type="AlphaFoldDB" id="A0A9P7JP81"/>
<protein>
    <recommendedName>
        <fullName evidence="2">Acyl-CoA dehydrogenase/oxidase C-terminal domain-containing protein</fullName>
    </recommendedName>
</protein>
<dbReference type="RefSeq" id="XP_041287428.1">
    <property type="nucleotide sequence ID" value="XM_041443670.1"/>
</dbReference>
<evidence type="ECO:0000313" key="3">
    <source>
        <dbReference type="EMBL" id="KAG2094193.1"/>
    </source>
</evidence>
<gene>
    <name evidence="3" type="ORF">F5147DRAFT_820543</name>
</gene>
<dbReference type="InterPro" id="IPR009075">
    <property type="entry name" value="AcylCo_DH/oxidase_C"/>
</dbReference>
<dbReference type="Proteomes" id="UP000823399">
    <property type="component" value="Unassembled WGS sequence"/>
</dbReference>
<evidence type="ECO:0000313" key="4">
    <source>
        <dbReference type="Proteomes" id="UP000823399"/>
    </source>
</evidence>
<feature type="domain" description="Acyl-CoA dehydrogenase/oxidase C-terminal" evidence="2">
    <location>
        <begin position="48"/>
        <end position="84"/>
    </location>
</feature>
<evidence type="ECO:0000259" key="2">
    <source>
        <dbReference type="Pfam" id="PF00441"/>
    </source>
</evidence>
<reference evidence="3" key="1">
    <citation type="journal article" date="2020" name="New Phytol.">
        <title>Comparative genomics reveals dynamic genome evolution in host specialist ectomycorrhizal fungi.</title>
        <authorList>
            <person name="Lofgren L.A."/>
            <person name="Nguyen N.H."/>
            <person name="Vilgalys R."/>
            <person name="Ruytinx J."/>
            <person name="Liao H.L."/>
            <person name="Branco S."/>
            <person name="Kuo A."/>
            <person name="LaButti K."/>
            <person name="Lipzen A."/>
            <person name="Andreopoulos W."/>
            <person name="Pangilinan J."/>
            <person name="Riley R."/>
            <person name="Hundley H."/>
            <person name="Na H."/>
            <person name="Barry K."/>
            <person name="Grigoriev I.V."/>
            <person name="Stajich J.E."/>
            <person name="Kennedy P.G."/>
        </authorList>
    </citation>
    <scope>NUCLEOTIDE SEQUENCE</scope>
    <source>
        <strain evidence="3">FC423</strain>
    </source>
</reference>
<evidence type="ECO:0000256" key="1">
    <source>
        <dbReference type="ARBA" id="ARBA00022630"/>
    </source>
</evidence>
<proteinExistence type="predicted"/>
<organism evidence="3 4">
    <name type="scientific">Suillus discolor</name>
    <dbReference type="NCBI Taxonomy" id="1912936"/>
    <lineage>
        <taxon>Eukaryota</taxon>
        <taxon>Fungi</taxon>
        <taxon>Dikarya</taxon>
        <taxon>Basidiomycota</taxon>
        <taxon>Agaricomycotina</taxon>
        <taxon>Agaricomycetes</taxon>
        <taxon>Agaricomycetidae</taxon>
        <taxon>Boletales</taxon>
        <taxon>Suillineae</taxon>
        <taxon>Suillaceae</taxon>
        <taxon>Suillus</taxon>
    </lineage>
</organism>
<dbReference type="EMBL" id="JABBWM010000080">
    <property type="protein sequence ID" value="KAG2094193.1"/>
    <property type="molecule type" value="Genomic_DNA"/>
</dbReference>
<dbReference type="GO" id="GO:0016627">
    <property type="term" value="F:oxidoreductase activity, acting on the CH-CH group of donors"/>
    <property type="evidence" value="ECO:0007669"/>
    <property type="project" value="InterPro"/>
</dbReference>
<keyword evidence="1" id="KW-0285">Flavoprotein</keyword>
<accession>A0A9P7JP81</accession>
<sequence>MSLQATLKTVHESIDKKCSAKSLPPLCTFVINVISSESEKLDHEDMEMLKQTKLSSTSMACGVVDRAMQAYGAEGLSQDQELTSMLC</sequence>
<keyword evidence="4" id="KW-1185">Reference proteome</keyword>
<dbReference type="Pfam" id="PF00441">
    <property type="entry name" value="Acyl-CoA_dh_1"/>
    <property type="match status" value="1"/>
</dbReference>